<keyword evidence="2" id="KW-0808">Transferase</keyword>
<organism evidence="2 3">
    <name type="scientific">Tanacetum coccineum</name>
    <dbReference type="NCBI Taxonomy" id="301880"/>
    <lineage>
        <taxon>Eukaryota</taxon>
        <taxon>Viridiplantae</taxon>
        <taxon>Streptophyta</taxon>
        <taxon>Embryophyta</taxon>
        <taxon>Tracheophyta</taxon>
        <taxon>Spermatophyta</taxon>
        <taxon>Magnoliopsida</taxon>
        <taxon>eudicotyledons</taxon>
        <taxon>Gunneridae</taxon>
        <taxon>Pentapetalae</taxon>
        <taxon>asterids</taxon>
        <taxon>campanulids</taxon>
        <taxon>Asterales</taxon>
        <taxon>Asteraceae</taxon>
        <taxon>Asteroideae</taxon>
        <taxon>Anthemideae</taxon>
        <taxon>Anthemidinae</taxon>
        <taxon>Tanacetum</taxon>
    </lineage>
</organism>
<dbReference type="SUPFAM" id="SSF56672">
    <property type="entry name" value="DNA/RNA polymerases"/>
    <property type="match status" value="1"/>
</dbReference>
<dbReference type="PANTHER" id="PTHR33116:SF81">
    <property type="entry name" value="RNA-DIRECTED DNA POLYMERASE"/>
    <property type="match status" value="1"/>
</dbReference>
<keyword evidence="2" id="KW-0695">RNA-directed DNA polymerase</keyword>
<keyword evidence="2" id="KW-0548">Nucleotidyltransferase</keyword>
<dbReference type="PROSITE" id="PS50878">
    <property type="entry name" value="RT_POL"/>
    <property type="match status" value="1"/>
</dbReference>
<evidence type="ECO:0000259" key="1">
    <source>
        <dbReference type="PROSITE" id="PS50878"/>
    </source>
</evidence>
<dbReference type="Proteomes" id="UP001151760">
    <property type="component" value="Unassembled WGS sequence"/>
</dbReference>
<accession>A0ABQ5ALQ8</accession>
<feature type="domain" description="Reverse transcriptase" evidence="1">
    <location>
        <begin position="1"/>
        <end position="184"/>
    </location>
</feature>
<keyword evidence="3" id="KW-1185">Reference proteome</keyword>
<dbReference type="PANTHER" id="PTHR33116">
    <property type="entry name" value="REVERSE TRANSCRIPTASE ZINC-BINDING DOMAIN-CONTAINING PROTEIN-RELATED-RELATED"/>
    <property type="match status" value="1"/>
</dbReference>
<protein>
    <submittedName>
        <fullName evidence="2">RNA-directed DNA polymerase, eukaryota, reverse transcriptase zinc-binding domain protein</fullName>
    </submittedName>
</protein>
<reference evidence="2" key="1">
    <citation type="journal article" date="2022" name="Int. J. Mol. Sci.">
        <title>Draft Genome of Tanacetum Coccineum: Genomic Comparison of Closely Related Tanacetum-Family Plants.</title>
        <authorList>
            <person name="Yamashiro T."/>
            <person name="Shiraishi A."/>
            <person name="Nakayama K."/>
            <person name="Satake H."/>
        </authorList>
    </citation>
    <scope>NUCLEOTIDE SEQUENCE</scope>
</reference>
<proteinExistence type="predicted"/>
<evidence type="ECO:0000313" key="2">
    <source>
        <dbReference type="EMBL" id="GJT02143.1"/>
    </source>
</evidence>
<dbReference type="InterPro" id="IPR000477">
    <property type="entry name" value="RT_dom"/>
</dbReference>
<dbReference type="GO" id="GO:0003964">
    <property type="term" value="F:RNA-directed DNA polymerase activity"/>
    <property type="evidence" value="ECO:0007669"/>
    <property type="project" value="UniProtKB-KW"/>
</dbReference>
<name>A0ABQ5ALQ8_9ASTR</name>
<dbReference type="InterPro" id="IPR043502">
    <property type="entry name" value="DNA/RNA_pol_sf"/>
</dbReference>
<comment type="caution">
    <text evidence="2">The sequence shown here is derived from an EMBL/GenBank/DDBJ whole genome shotgun (WGS) entry which is preliminary data.</text>
</comment>
<sequence length="371" mass="41915">MVFKVDFEKAFDSIRWDFLDLVMEKIGFGSKWRSWIHGCLSNARSSVLVNGSPTNEFEIFRGLRQGDPLSPFLFILVMEVLHAITRKSVGLGLFKGASVGQGNLNISHLMYVDDVIFMGEWSHSNIQNLLRMLRCFYLVSGLKINVHKSNILGVYVPIQDAEVMAKSVGCGVASFPLKYLGVPVGCNMSRCANWNPIILKFSSKLAQWKARLLSVGGRLSLIKSVLGNLPTYYMSLYMMPMAIHKKLEMMRNKFFIGGEEGEKKITWVKWEKCLASKKLGGLGIGSIYALNLGLLFKWIWRFLCHSNDLWACVIKNIYGIKGGINDERAHHSTWGAILSSVKRLKLKGIDFLSLCKMKLRNGVLISFWDDI</sequence>
<dbReference type="Pfam" id="PF00078">
    <property type="entry name" value="RVT_1"/>
    <property type="match status" value="1"/>
</dbReference>
<gene>
    <name evidence="2" type="ORF">Tco_0823312</name>
</gene>
<reference evidence="2" key="2">
    <citation type="submission" date="2022-01" db="EMBL/GenBank/DDBJ databases">
        <authorList>
            <person name="Yamashiro T."/>
            <person name="Shiraishi A."/>
            <person name="Satake H."/>
            <person name="Nakayama K."/>
        </authorList>
    </citation>
    <scope>NUCLEOTIDE SEQUENCE</scope>
</reference>
<evidence type="ECO:0000313" key="3">
    <source>
        <dbReference type="Proteomes" id="UP001151760"/>
    </source>
</evidence>
<dbReference type="EMBL" id="BQNB010012326">
    <property type="protein sequence ID" value="GJT02143.1"/>
    <property type="molecule type" value="Genomic_DNA"/>
</dbReference>